<feature type="transmembrane region" description="Helical" evidence="8">
    <location>
        <begin position="174"/>
        <end position="200"/>
    </location>
</feature>
<feature type="transmembrane region" description="Helical" evidence="8">
    <location>
        <begin position="93"/>
        <end position="115"/>
    </location>
</feature>
<gene>
    <name evidence="10" type="ORF">EDS130_LOCUS37662</name>
    <name evidence="11" type="ORF">XAT740_LOCUS38476</name>
</gene>
<dbReference type="EMBL" id="CAJNOR010004161">
    <property type="protein sequence ID" value="CAF1479980.1"/>
    <property type="molecule type" value="Genomic_DNA"/>
</dbReference>
<dbReference type="InterPro" id="IPR017452">
    <property type="entry name" value="GPCR_Rhodpsn_7TM"/>
</dbReference>
<proteinExistence type="predicted"/>
<keyword evidence="5 8" id="KW-0472">Membrane</keyword>
<organism evidence="11 12">
    <name type="scientific">Adineta ricciae</name>
    <name type="common">Rotifer</name>
    <dbReference type="NCBI Taxonomy" id="249248"/>
    <lineage>
        <taxon>Eukaryota</taxon>
        <taxon>Metazoa</taxon>
        <taxon>Spiralia</taxon>
        <taxon>Gnathifera</taxon>
        <taxon>Rotifera</taxon>
        <taxon>Eurotatoria</taxon>
        <taxon>Bdelloidea</taxon>
        <taxon>Adinetida</taxon>
        <taxon>Adinetidae</taxon>
        <taxon>Adineta</taxon>
    </lineage>
</organism>
<evidence type="ECO:0000256" key="3">
    <source>
        <dbReference type="ARBA" id="ARBA00022989"/>
    </source>
</evidence>
<evidence type="ECO:0000259" key="9">
    <source>
        <dbReference type="PROSITE" id="PS50262"/>
    </source>
</evidence>
<dbReference type="Proteomes" id="UP000663852">
    <property type="component" value="Unassembled WGS sequence"/>
</dbReference>
<evidence type="ECO:0000256" key="5">
    <source>
        <dbReference type="ARBA" id="ARBA00023136"/>
    </source>
</evidence>
<evidence type="ECO:0000256" key="2">
    <source>
        <dbReference type="ARBA" id="ARBA00022692"/>
    </source>
</evidence>
<keyword evidence="7" id="KW-0807">Transducer</keyword>
<comment type="caution">
    <text evidence="11">The sequence shown here is derived from an EMBL/GenBank/DDBJ whole genome shotgun (WGS) entry which is preliminary data.</text>
</comment>
<dbReference type="InterPro" id="IPR000276">
    <property type="entry name" value="GPCR_Rhodpsn"/>
</dbReference>
<keyword evidence="6" id="KW-0675">Receptor</keyword>
<evidence type="ECO:0000256" key="8">
    <source>
        <dbReference type="SAM" id="Phobius"/>
    </source>
</evidence>
<dbReference type="Pfam" id="PF00001">
    <property type="entry name" value="7tm_1"/>
    <property type="match status" value="1"/>
</dbReference>
<feature type="transmembrane region" description="Helical" evidence="8">
    <location>
        <begin position="15"/>
        <end position="38"/>
    </location>
</feature>
<evidence type="ECO:0000313" key="12">
    <source>
        <dbReference type="Proteomes" id="UP000663828"/>
    </source>
</evidence>
<dbReference type="PANTHER" id="PTHR24243">
    <property type="entry name" value="G-PROTEIN COUPLED RECEPTOR"/>
    <property type="match status" value="1"/>
</dbReference>
<evidence type="ECO:0000256" key="4">
    <source>
        <dbReference type="ARBA" id="ARBA00023040"/>
    </source>
</evidence>
<evidence type="ECO:0000256" key="7">
    <source>
        <dbReference type="ARBA" id="ARBA00023224"/>
    </source>
</evidence>
<dbReference type="GO" id="GO:0004930">
    <property type="term" value="F:G protein-coupled receptor activity"/>
    <property type="evidence" value="ECO:0007669"/>
    <property type="project" value="UniProtKB-KW"/>
</dbReference>
<dbReference type="SUPFAM" id="SSF81321">
    <property type="entry name" value="Family A G protein-coupled receptor-like"/>
    <property type="match status" value="1"/>
</dbReference>
<accession>A0A815RRQ7</accession>
<keyword evidence="4" id="KW-0297">G-protein coupled receptor</keyword>
<dbReference type="OrthoDB" id="9990906at2759"/>
<evidence type="ECO:0000313" key="10">
    <source>
        <dbReference type="EMBL" id="CAF1423370.1"/>
    </source>
</evidence>
<evidence type="ECO:0000256" key="6">
    <source>
        <dbReference type="ARBA" id="ARBA00023170"/>
    </source>
</evidence>
<feature type="transmembrane region" description="Helical" evidence="8">
    <location>
        <begin position="282"/>
        <end position="298"/>
    </location>
</feature>
<dbReference type="PROSITE" id="PS50262">
    <property type="entry name" value="G_PROTEIN_RECEP_F1_2"/>
    <property type="match status" value="1"/>
</dbReference>
<feature type="transmembrane region" description="Helical" evidence="8">
    <location>
        <begin position="135"/>
        <end position="154"/>
    </location>
</feature>
<feature type="transmembrane region" description="Helical" evidence="8">
    <location>
        <begin position="233"/>
        <end position="262"/>
    </location>
</feature>
<keyword evidence="3 8" id="KW-1133">Transmembrane helix</keyword>
<evidence type="ECO:0000313" key="11">
    <source>
        <dbReference type="EMBL" id="CAF1479980.1"/>
    </source>
</evidence>
<dbReference type="Gene3D" id="1.20.1070.10">
    <property type="entry name" value="Rhodopsin 7-helix transmembrane proteins"/>
    <property type="match status" value="1"/>
</dbReference>
<feature type="domain" description="G-protein coupled receptors family 1 profile" evidence="9">
    <location>
        <begin position="30"/>
        <end position="295"/>
    </location>
</feature>
<evidence type="ECO:0000256" key="1">
    <source>
        <dbReference type="ARBA" id="ARBA00004141"/>
    </source>
</evidence>
<dbReference type="PANTHER" id="PTHR24243:SF230">
    <property type="entry name" value="G-PROTEIN COUPLED RECEPTORS FAMILY 1 PROFILE DOMAIN-CONTAINING PROTEIN"/>
    <property type="match status" value="1"/>
</dbReference>
<dbReference type="AlphaFoldDB" id="A0A815RRQ7"/>
<dbReference type="GO" id="GO:0005886">
    <property type="term" value="C:plasma membrane"/>
    <property type="evidence" value="ECO:0007669"/>
    <property type="project" value="TreeGrafter"/>
</dbReference>
<keyword evidence="12" id="KW-1185">Reference proteome</keyword>
<sequence length="329" mass="38436">MDDLPMSIFFAAVRIAQIIPPIQIVIGTIGNVFNIILFTRPSLRINPCSMYFLVGSINNFVFIYLFLLTDYLSNVWNVNIPQNTQLLCKLISIIRYILFSLRLWFPVLASIDRFLSSSSKVEYRRLSSLSTGKRAIVGIYIFFLLLHAHIPIFFEQVPYFDDYICGISSYEYYIFYNVFEPFMACILPIVLMCIFGMLIIRNVRSTRNRVVPYGNNVKNERLRSNDRHMIRMLLFQIFITILISIPYVATTTYYTLTIIIFGHDFTPLELMIYRLTSIITRYLYDTSLITGFYIYTLASGKFRSELKSCLLKGLNVVLIKLQLYKNSYQ</sequence>
<dbReference type="Proteomes" id="UP000663828">
    <property type="component" value="Unassembled WGS sequence"/>
</dbReference>
<comment type="subcellular location">
    <subcellularLocation>
        <location evidence="1">Membrane</location>
        <topology evidence="1">Multi-pass membrane protein</topology>
    </subcellularLocation>
</comment>
<keyword evidence="2 8" id="KW-0812">Transmembrane</keyword>
<name>A0A815RRQ7_ADIRI</name>
<protein>
    <recommendedName>
        <fullName evidence="9">G-protein coupled receptors family 1 profile domain-containing protein</fullName>
    </recommendedName>
</protein>
<feature type="transmembrane region" description="Helical" evidence="8">
    <location>
        <begin position="50"/>
        <end position="73"/>
    </location>
</feature>
<reference evidence="11" key="1">
    <citation type="submission" date="2021-02" db="EMBL/GenBank/DDBJ databases">
        <authorList>
            <person name="Nowell W R."/>
        </authorList>
    </citation>
    <scope>NUCLEOTIDE SEQUENCE</scope>
</reference>
<dbReference type="EMBL" id="CAJNOJ010000376">
    <property type="protein sequence ID" value="CAF1423370.1"/>
    <property type="molecule type" value="Genomic_DNA"/>
</dbReference>